<dbReference type="SUPFAM" id="SSF50978">
    <property type="entry name" value="WD40 repeat-like"/>
    <property type="match status" value="1"/>
</dbReference>
<dbReference type="PROSITE" id="PS50082">
    <property type="entry name" value="WD_REPEATS_2"/>
    <property type="match status" value="3"/>
</dbReference>
<keyword evidence="5" id="KW-1185">Reference proteome</keyword>
<evidence type="ECO:0000256" key="3">
    <source>
        <dbReference type="PROSITE-ProRule" id="PRU00221"/>
    </source>
</evidence>
<dbReference type="InterPro" id="IPR001680">
    <property type="entry name" value="WD40_rpt"/>
</dbReference>
<dbReference type="Gene3D" id="2.130.10.10">
    <property type="entry name" value="YVTN repeat-like/Quinoprotein amine dehydrogenase"/>
    <property type="match status" value="2"/>
</dbReference>
<proteinExistence type="predicted"/>
<dbReference type="InterPro" id="IPR015943">
    <property type="entry name" value="WD40/YVTN_repeat-like_dom_sf"/>
</dbReference>
<dbReference type="SMART" id="SM00320">
    <property type="entry name" value="WD40"/>
    <property type="match status" value="4"/>
</dbReference>
<evidence type="ECO:0000313" key="5">
    <source>
        <dbReference type="Proteomes" id="UP000230066"/>
    </source>
</evidence>
<organism evidence="4 5">
    <name type="scientific">Fasciola hepatica</name>
    <name type="common">Liver fluke</name>
    <dbReference type="NCBI Taxonomy" id="6192"/>
    <lineage>
        <taxon>Eukaryota</taxon>
        <taxon>Metazoa</taxon>
        <taxon>Spiralia</taxon>
        <taxon>Lophotrochozoa</taxon>
        <taxon>Platyhelminthes</taxon>
        <taxon>Trematoda</taxon>
        <taxon>Digenea</taxon>
        <taxon>Plagiorchiida</taxon>
        <taxon>Echinostomata</taxon>
        <taxon>Echinostomatoidea</taxon>
        <taxon>Fasciolidae</taxon>
        <taxon>Fasciola</taxon>
    </lineage>
</organism>
<evidence type="ECO:0000313" key="4">
    <source>
        <dbReference type="EMBL" id="THD19151.1"/>
    </source>
</evidence>
<dbReference type="Proteomes" id="UP000230066">
    <property type="component" value="Unassembled WGS sequence"/>
</dbReference>
<keyword evidence="1 3" id="KW-0853">WD repeat</keyword>
<feature type="repeat" description="WD" evidence="3">
    <location>
        <begin position="399"/>
        <end position="440"/>
    </location>
</feature>
<feature type="repeat" description="WD" evidence="3">
    <location>
        <begin position="127"/>
        <end position="169"/>
    </location>
</feature>
<dbReference type="GO" id="GO:0000480">
    <property type="term" value="P:endonucleolytic cleavage in 5'-ETS of tricistronic rRNA transcript (SSU-rRNA, 5.8S rRNA, LSU-rRNA)"/>
    <property type="evidence" value="ECO:0007669"/>
    <property type="project" value="TreeGrafter"/>
</dbReference>
<sequence>MAGVGTRIMSTTSLKSRFKLDNKFEPCLSAQFPLHLSTDNILFCGRLPEDHVEITILDAFNFSKKAKFTDDDKITCFAVSAHDSSCHQRPMCKIATNFSGTRLATGSGDTVVRLWHVGTHEGFSASCRGHNSIITLLSFHPKDPYLFSSALGDYTVAVWCTETGIKLNSLDGHQSTVTAITFSADGKSIATVKFFFLSAFYQIYNVWCVFQSLEACVYLPRGALATYLGKDVISSESGLLISGGQWGCLRVWNPINGRCELEIRGPLDRRPNALLQVTGDTGKISRESIEYGLHSVVDLQIIYVKQHEGYPTTLADDTGLVPKLVLVRQSNHVEFYDPATGKLFSEFLGDIGQVDQLCIVGKEKSRLVLADASTQLKIFVNPHGMATGNTGSWDCHLVPAGHTDVICDIAVSSCGEWMVSGSKDQSLCVWRVVEHDEMLQGSFKGPNVQILLVATQLNAHAAHVSAVCFDK</sequence>
<dbReference type="EMBL" id="JXXN02007199">
    <property type="protein sequence ID" value="THD19151.1"/>
    <property type="molecule type" value="Genomic_DNA"/>
</dbReference>
<dbReference type="GO" id="GO:0030686">
    <property type="term" value="C:90S preribosome"/>
    <property type="evidence" value="ECO:0007669"/>
    <property type="project" value="TreeGrafter"/>
</dbReference>
<gene>
    <name evidence="4" type="ORF">D915_009856</name>
</gene>
<reference evidence="4" key="1">
    <citation type="submission" date="2019-03" db="EMBL/GenBank/DDBJ databases">
        <title>Improved annotation for the trematode Fasciola hepatica.</title>
        <authorList>
            <person name="Choi Y.-J."/>
            <person name="Martin J."/>
            <person name="Mitreva M."/>
        </authorList>
    </citation>
    <scope>NUCLEOTIDE SEQUENCE [LARGE SCALE GENOMIC DNA]</scope>
</reference>
<dbReference type="GO" id="GO:0005730">
    <property type="term" value="C:nucleolus"/>
    <property type="evidence" value="ECO:0007669"/>
    <property type="project" value="TreeGrafter"/>
</dbReference>
<feature type="repeat" description="WD" evidence="3">
    <location>
        <begin position="84"/>
        <end position="125"/>
    </location>
</feature>
<accession>A0A4E0R0P3</accession>
<dbReference type="PANTHER" id="PTHR19854:SF15">
    <property type="entry name" value="TRANSDUCIN BETA-LIKE PROTEIN 3"/>
    <property type="match status" value="1"/>
</dbReference>
<dbReference type="PANTHER" id="PTHR19854">
    <property type="entry name" value="TRANSDUCIN BETA-LIKE 3"/>
    <property type="match status" value="1"/>
</dbReference>
<evidence type="ECO:0000256" key="2">
    <source>
        <dbReference type="ARBA" id="ARBA00022737"/>
    </source>
</evidence>
<dbReference type="GO" id="GO:0034511">
    <property type="term" value="F:U3 snoRNA binding"/>
    <property type="evidence" value="ECO:0007669"/>
    <property type="project" value="TreeGrafter"/>
</dbReference>
<dbReference type="GO" id="GO:0000472">
    <property type="term" value="P:endonucleolytic cleavage to generate mature 5'-end of SSU-rRNA from (SSU-rRNA, 5.8S rRNA, LSU-rRNA)"/>
    <property type="evidence" value="ECO:0007669"/>
    <property type="project" value="TreeGrafter"/>
</dbReference>
<keyword evidence="2" id="KW-0677">Repeat</keyword>
<protein>
    <recommendedName>
        <fullName evidence="6">WD domain, G-beta repeat protein</fullName>
    </recommendedName>
</protein>
<evidence type="ECO:0008006" key="6">
    <source>
        <dbReference type="Google" id="ProtNLM"/>
    </source>
</evidence>
<dbReference type="InterPro" id="IPR036322">
    <property type="entry name" value="WD40_repeat_dom_sf"/>
</dbReference>
<comment type="caution">
    <text evidence="4">The sequence shown here is derived from an EMBL/GenBank/DDBJ whole genome shotgun (WGS) entry which is preliminary data.</text>
</comment>
<dbReference type="AlphaFoldDB" id="A0A4E0R0P3"/>
<evidence type="ECO:0000256" key="1">
    <source>
        <dbReference type="ARBA" id="ARBA00022574"/>
    </source>
</evidence>
<name>A0A4E0R0P3_FASHE</name>
<dbReference type="Pfam" id="PF00400">
    <property type="entry name" value="WD40"/>
    <property type="match status" value="4"/>
</dbReference>